<feature type="region of interest" description="Disordered" evidence="3">
    <location>
        <begin position="500"/>
        <end position="532"/>
    </location>
</feature>
<dbReference type="Pfam" id="PF00595">
    <property type="entry name" value="PDZ"/>
    <property type="match status" value="1"/>
</dbReference>
<sequence length="967" mass="107542">MWVSKNKSPDVSGIGVLHRVLAVTLWIVVPGCAAEELCYSSGGIAGIVIATFIVTLVLGGVVLAMGWFIWKKKYGGRIIREKPDTKQEKTDGKGKYAFDNPYFRNDENDGTTLDSAEKGKATLTPDYPVASSGKHIKVAPPPKHKKNRLMLTKPFTSVFHPHKKHRTMDDNDLSMEPEIVLVPLRGHDFTGLGFNIFGNMRDGIFVKDVLHRGPASESGRIKAGDRILNVTVSFTNMVYEDALTILSYASPYDVQLELEKTSENDQGIAAPSAGKRLGSSSFSDGGQRLFHPLYRSQSIDDLTQIDKDSFPSKGLAPKRSQSIGLAAQRLRSHLEGRNKEVAPEEIDRLTTNINGSMNEHMLATAMVDDGNHKKLLYRERNADFALTINEKLLVKNETEEVGCSENFTNISEEKQSLSTNVPLEESCARPDEKFVIKEKEQNTEANDTNEEKTLSLPRKMATPGKRRAPAPPQSFHGVAMETKAFVHQFEDSEENKIRCNHDDEKCSSSTETTEDRKNSIESSKPLTNGVSDSVEVDSLENFYMYEETYVGEDEDSDVSKDSLETDDKGEKVRRRSSSLGDIKKLEEAVNRSPTLLERAVSLDFQKLTLPEGNLREQNKILGPTNYNPQEEEVFIPLKEVKEPIKHLNISKISPYVVEAKPQEEINNSFTLYHNENVSSPDDTMKKHAIEPDVSLNLDYLSNTSTISKSSSISSVSSQSNHEEKNMTSTPAKRVIKIDNNLLKSNLCFDTKNSKEGYIPAQRENKLDFTFKTSNNASPAQVSRKDNSPLTVDIPIIPPVIRHQEKTASSHLILTPASRPENKDVNEISKQKLDSMFFSHKDSLLEQVTTKDTHPSPNPELTTKWPSESTDFDSWSFEVGPGSTVKSYMSSMNGNSSEISSNLYKTAVEIPLDNSGNVMEHSRKELAPEMSSYTVRSAEGGITQTVIISTNNSSTAHSPPPQLQPPSY</sequence>
<feature type="region of interest" description="Disordered" evidence="3">
    <location>
        <begin position="846"/>
        <end position="866"/>
    </location>
</feature>
<dbReference type="CDD" id="cd00136">
    <property type="entry name" value="PDZ_canonical"/>
    <property type="match status" value="1"/>
</dbReference>
<evidence type="ECO:0000256" key="4">
    <source>
        <dbReference type="SAM" id="Phobius"/>
    </source>
</evidence>
<dbReference type="InterPro" id="IPR052082">
    <property type="entry name" value="Myelin_sheath_structural"/>
</dbReference>
<dbReference type="GeneID" id="106466407"/>
<feature type="region of interest" description="Disordered" evidence="3">
    <location>
        <begin position="439"/>
        <end position="474"/>
    </location>
</feature>
<evidence type="ECO:0000313" key="7">
    <source>
        <dbReference type="RefSeq" id="XP_022250115.1"/>
    </source>
</evidence>
<dbReference type="Proteomes" id="UP000694941">
    <property type="component" value="Unplaced"/>
</dbReference>
<evidence type="ECO:0000256" key="2">
    <source>
        <dbReference type="ARBA" id="ARBA00023242"/>
    </source>
</evidence>
<feature type="compositionally biased region" description="Basic and acidic residues" evidence="3">
    <location>
        <begin position="557"/>
        <end position="570"/>
    </location>
</feature>
<keyword evidence="6" id="KW-1185">Reference proteome</keyword>
<dbReference type="InterPro" id="IPR001478">
    <property type="entry name" value="PDZ"/>
</dbReference>
<organism evidence="6 7">
    <name type="scientific">Limulus polyphemus</name>
    <name type="common">Atlantic horseshoe crab</name>
    <dbReference type="NCBI Taxonomy" id="6850"/>
    <lineage>
        <taxon>Eukaryota</taxon>
        <taxon>Metazoa</taxon>
        <taxon>Ecdysozoa</taxon>
        <taxon>Arthropoda</taxon>
        <taxon>Chelicerata</taxon>
        <taxon>Merostomata</taxon>
        <taxon>Xiphosura</taxon>
        <taxon>Limulidae</taxon>
        <taxon>Limulus</taxon>
    </lineage>
</organism>
<dbReference type="PANTHER" id="PTHR23348">
    <property type="entry name" value="PERIAXIN/AHNAK"/>
    <property type="match status" value="1"/>
</dbReference>
<keyword evidence="2" id="KW-0539">Nucleus</keyword>
<proteinExistence type="predicted"/>
<gene>
    <name evidence="7" type="primary">LOC106466407</name>
</gene>
<evidence type="ECO:0000259" key="5">
    <source>
        <dbReference type="PROSITE" id="PS50106"/>
    </source>
</evidence>
<dbReference type="InterPro" id="IPR036034">
    <property type="entry name" value="PDZ_sf"/>
</dbReference>
<dbReference type="SUPFAM" id="SSF50156">
    <property type="entry name" value="PDZ domain-like"/>
    <property type="match status" value="1"/>
</dbReference>
<feature type="region of interest" description="Disordered" evidence="3">
    <location>
        <begin position="550"/>
        <end position="578"/>
    </location>
</feature>
<evidence type="ECO:0000256" key="3">
    <source>
        <dbReference type="SAM" id="MobiDB-lite"/>
    </source>
</evidence>
<comment type="subcellular location">
    <subcellularLocation>
        <location evidence="1">Nucleus</location>
    </subcellularLocation>
</comment>
<keyword evidence="4" id="KW-1133">Transmembrane helix</keyword>
<feature type="domain" description="PDZ" evidence="5">
    <location>
        <begin position="181"/>
        <end position="246"/>
    </location>
</feature>
<dbReference type="RefSeq" id="XP_022250115.1">
    <property type="nucleotide sequence ID" value="XM_022394407.1"/>
</dbReference>
<accession>A0ABM1T2K9</accession>
<keyword evidence="4" id="KW-0472">Membrane</keyword>
<feature type="region of interest" description="Disordered" evidence="3">
    <location>
        <begin position="710"/>
        <end position="730"/>
    </location>
</feature>
<evidence type="ECO:0000256" key="1">
    <source>
        <dbReference type="ARBA" id="ARBA00004123"/>
    </source>
</evidence>
<evidence type="ECO:0000313" key="6">
    <source>
        <dbReference type="Proteomes" id="UP000694941"/>
    </source>
</evidence>
<dbReference type="SMART" id="SM00228">
    <property type="entry name" value="PDZ"/>
    <property type="match status" value="1"/>
</dbReference>
<protein>
    <submittedName>
        <fullName evidence="7">Uncharacterized protein LOC106466407</fullName>
    </submittedName>
</protein>
<feature type="compositionally biased region" description="Low complexity" evidence="3">
    <location>
        <begin position="710"/>
        <end position="719"/>
    </location>
</feature>
<feature type="transmembrane region" description="Helical" evidence="4">
    <location>
        <begin position="44"/>
        <end position="70"/>
    </location>
</feature>
<dbReference type="PANTHER" id="PTHR23348:SF16">
    <property type="entry name" value="LEUCINE RICH REPEAT FAMILY PROTEIN"/>
    <property type="match status" value="1"/>
</dbReference>
<dbReference type="Gene3D" id="2.30.42.10">
    <property type="match status" value="1"/>
</dbReference>
<name>A0ABM1T2K9_LIMPO</name>
<reference evidence="7" key="1">
    <citation type="submission" date="2025-08" db="UniProtKB">
        <authorList>
            <consortium name="RefSeq"/>
        </authorList>
    </citation>
    <scope>IDENTIFICATION</scope>
    <source>
        <tissue evidence="7">Muscle</tissue>
    </source>
</reference>
<dbReference type="PROSITE" id="PS50106">
    <property type="entry name" value="PDZ"/>
    <property type="match status" value="1"/>
</dbReference>
<feature type="region of interest" description="Disordered" evidence="3">
    <location>
        <begin position="263"/>
        <end position="282"/>
    </location>
</feature>
<feature type="compositionally biased region" description="Polar residues" evidence="3">
    <location>
        <begin position="520"/>
        <end position="531"/>
    </location>
</feature>
<keyword evidence="4" id="KW-0812">Transmembrane</keyword>